<name>A0ABC8JP00_ERUVS</name>
<dbReference type="EMBL" id="CAKOAT010129043">
    <property type="protein sequence ID" value="CAH8336025.1"/>
    <property type="molecule type" value="Genomic_DNA"/>
</dbReference>
<sequence length="145" mass="16457">MKQTGEITLACEEETYCFNCSSGCHEKACLDIDEAGEEGSSSLVNVLGKEQEIVKVLSQSSRCCTSPIDLMLSELEVKKKKKMMKKKIKICCKVKTPEVVACGSNKCKERYQKNHIGKSCCRSYAKEYCSHMDHHHHRHAEFFND</sequence>
<protein>
    <recommendedName>
        <fullName evidence="3">C2H2-type domain-containing protein</fullName>
    </recommendedName>
</protein>
<comment type="caution">
    <text evidence="1">The sequence shown here is derived from an EMBL/GenBank/DDBJ whole genome shotgun (WGS) entry which is preliminary data.</text>
</comment>
<proteinExistence type="predicted"/>
<dbReference type="Proteomes" id="UP001642260">
    <property type="component" value="Unassembled WGS sequence"/>
</dbReference>
<accession>A0ABC8JP00</accession>
<evidence type="ECO:0008006" key="3">
    <source>
        <dbReference type="Google" id="ProtNLM"/>
    </source>
</evidence>
<evidence type="ECO:0000313" key="1">
    <source>
        <dbReference type="EMBL" id="CAH8336025.1"/>
    </source>
</evidence>
<organism evidence="1 2">
    <name type="scientific">Eruca vesicaria subsp. sativa</name>
    <name type="common">Garden rocket</name>
    <name type="synonym">Eruca sativa</name>
    <dbReference type="NCBI Taxonomy" id="29727"/>
    <lineage>
        <taxon>Eukaryota</taxon>
        <taxon>Viridiplantae</taxon>
        <taxon>Streptophyta</taxon>
        <taxon>Embryophyta</taxon>
        <taxon>Tracheophyta</taxon>
        <taxon>Spermatophyta</taxon>
        <taxon>Magnoliopsida</taxon>
        <taxon>eudicotyledons</taxon>
        <taxon>Gunneridae</taxon>
        <taxon>Pentapetalae</taxon>
        <taxon>rosids</taxon>
        <taxon>malvids</taxon>
        <taxon>Brassicales</taxon>
        <taxon>Brassicaceae</taxon>
        <taxon>Brassiceae</taxon>
        <taxon>Eruca</taxon>
    </lineage>
</organism>
<keyword evidence="2" id="KW-1185">Reference proteome</keyword>
<reference evidence="1 2" key="1">
    <citation type="submission" date="2022-03" db="EMBL/GenBank/DDBJ databases">
        <authorList>
            <person name="Macdonald S."/>
            <person name="Ahmed S."/>
            <person name="Newling K."/>
        </authorList>
    </citation>
    <scope>NUCLEOTIDE SEQUENCE [LARGE SCALE GENOMIC DNA]</scope>
</reference>
<evidence type="ECO:0000313" key="2">
    <source>
        <dbReference type="Proteomes" id="UP001642260"/>
    </source>
</evidence>
<gene>
    <name evidence="1" type="ORF">ERUC_LOCUS13708</name>
</gene>
<dbReference type="AlphaFoldDB" id="A0ABC8JP00"/>